<dbReference type="SUPFAM" id="SSF53756">
    <property type="entry name" value="UDP-Glycosyltransferase/glycogen phosphorylase"/>
    <property type="match status" value="1"/>
</dbReference>
<comment type="caution">
    <text evidence="2">The sequence shown here is derived from an EMBL/GenBank/DDBJ whole genome shotgun (WGS) entry which is preliminary data.</text>
</comment>
<keyword evidence="2" id="KW-0808">Transferase</keyword>
<feature type="compositionally biased region" description="Polar residues" evidence="1">
    <location>
        <begin position="28"/>
        <end position="37"/>
    </location>
</feature>
<reference evidence="2" key="1">
    <citation type="submission" date="2016-12" db="EMBL/GenBank/DDBJ databases">
        <authorList>
            <person name="Moulin L."/>
        </authorList>
    </citation>
    <scope>NUCLEOTIDE SEQUENCE [LARGE SCALE GENOMIC DNA]</scope>
    <source>
        <strain evidence="2">STM 7183</strain>
    </source>
</reference>
<gene>
    <name evidence="2" type="ORF">BN2476_80094</name>
</gene>
<dbReference type="Gene3D" id="3.40.50.2000">
    <property type="entry name" value="Glycogen Phosphorylase B"/>
    <property type="match status" value="1"/>
</dbReference>
<feature type="region of interest" description="Disordered" evidence="1">
    <location>
        <begin position="25"/>
        <end position="45"/>
    </location>
</feature>
<name>A0A1N7RM88_9BURK</name>
<proteinExistence type="predicted"/>
<dbReference type="GO" id="GO:0016740">
    <property type="term" value="F:transferase activity"/>
    <property type="evidence" value="ECO:0007669"/>
    <property type="project" value="UniProtKB-KW"/>
</dbReference>
<evidence type="ECO:0000313" key="2">
    <source>
        <dbReference type="EMBL" id="SIT36158.1"/>
    </source>
</evidence>
<evidence type="ECO:0000256" key="1">
    <source>
        <dbReference type="SAM" id="MobiDB-lite"/>
    </source>
</evidence>
<sequence>MSHAHAQGRRAAGANTSFFKVTRHTRARTPSVSQNRQHAMRAVRSRQRYGEIVGSRRKQDAKVDPILPVMITMERATHLVPIEAPIADAARLGYVVIIEPNFTGHRWRYVEWIAQTCLEAGYPCLVVTENSNEDHRLAREIMAANREDLQIAFVDAESQRPSRGLRRVSYARFHAYFKLAYDSVKRVERVRLVVVPYVDYFFHALPLLGTPFGRAPWIAITMRATFHHRKVGVRTPGRPLVNMLKSLLFRRAVHTKGLRTLLSIDPTLAEWVGRAKPKHGAKVEYVADPFPDAKAEDPLVARERLGLDPDGRYLLVYGSISERKGVCELTEALAGMTDAPTLLLAGEQDPDIRGFMRAFIPILKPAPVILDRFISNEMERDLFSACDVVWLGYKGHYGMSGVLVQAYRFDKPVVATSEGLIGWFSRGGQLGPCLDDLSAQSIKRALDDIAAKWRSGEPHRRPLDHLLARNTLGQFKETLRQAITEAVATRA</sequence>
<dbReference type="EMBL" id="CYGY02000008">
    <property type="protein sequence ID" value="SIT36158.1"/>
    <property type="molecule type" value="Genomic_DNA"/>
</dbReference>
<dbReference type="Proteomes" id="UP000195569">
    <property type="component" value="Unassembled WGS sequence"/>
</dbReference>
<protein>
    <submittedName>
        <fullName evidence="2">Group 1 glycosyl transferase</fullName>
    </submittedName>
</protein>
<dbReference type="AlphaFoldDB" id="A0A1N7RM88"/>
<organism evidence="2 3">
    <name type="scientific">Paraburkholderia piptadeniae</name>
    <dbReference type="NCBI Taxonomy" id="1701573"/>
    <lineage>
        <taxon>Bacteria</taxon>
        <taxon>Pseudomonadati</taxon>
        <taxon>Pseudomonadota</taxon>
        <taxon>Betaproteobacteria</taxon>
        <taxon>Burkholderiales</taxon>
        <taxon>Burkholderiaceae</taxon>
        <taxon>Paraburkholderia</taxon>
    </lineage>
</organism>
<accession>A0A1N7RM88</accession>
<keyword evidence="3" id="KW-1185">Reference proteome</keyword>
<evidence type="ECO:0000313" key="3">
    <source>
        <dbReference type="Proteomes" id="UP000195569"/>
    </source>
</evidence>